<dbReference type="EMBL" id="NMUH01000070">
    <property type="protein sequence ID" value="MQL70499.1"/>
    <property type="molecule type" value="Genomic_DNA"/>
</dbReference>
<evidence type="ECO:0000313" key="2">
    <source>
        <dbReference type="EMBL" id="MQL70499.1"/>
    </source>
</evidence>
<comment type="caution">
    <text evidence="2">The sequence shown here is derived from an EMBL/GenBank/DDBJ whole genome shotgun (WGS) entry which is preliminary data.</text>
</comment>
<accession>A0A843TPW9</accession>
<dbReference type="AlphaFoldDB" id="A0A843TPW9"/>
<feature type="compositionally biased region" description="Basic and acidic residues" evidence="1">
    <location>
        <begin position="73"/>
        <end position="89"/>
    </location>
</feature>
<evidence type="ECO:0000256" key="1">
    <source>
        <dbReference type="SAM" id="MobiDB-lite"/>
    </source>
</evidence>
<feature type="region of interest" description="Disordered" evidence="1">
    <location>
        <begin position="40"/>
        <end position="89"/>
    </location>
</feature>
<keyword evidence="3" id="KW-1185">Reference proteome</keyword>
<name>A0A843TPW9_COLES</name>
<protein>
    <submittedName>
        <fullName evidence="2">Uncharacterized protein</fullName>
    </submittedName>
</protein>
<feature type="compositionally biased region" description="Polar residues" evidence="1">
    <location>
        <begin position="40"/>
        <end position="50"/>
    </location>
</feature>
<feature type="compositionally biased region" description="Polar residues" evidence="1">
    <location>
        <begin position="60"/>
        <end position="72"/>
    </location>
</feature>
<organism evidence="2 3">
    <name type="scientific">Colocasia esculenta</name>
    <name type="common">Wild taro</name>
    <name type="synonym">Arum esculentum</name>
    <dbReference type="NCBI Taxonomy" id="4460"/>
    <lineage>
        <taxon>Eukaryota</taxon>
        <taxon>Viridiplantae</taxon>
        <taxon>Streptophyta</taxon>
        <taxon>Embryophyta</taxon>
        <taxon>Tracheophyta</taxon>
        <taxon>Spermatophyta</taxon>
        <taxon>Magnoliopsida</taxon>
        <taxon>Liliopsida</taxon>
        <taxon>Araceae</taxon>
        <taxon>Aroideae</taxon>
        <taxon>Colocasieae</taxon>
        <taxon>Colocasia</taxon>
    </lineage>
</organism>
<sequence length="89" mass="10104">MENKNYEEGCYTVPEQQLRISLTRVHSPLGHYNTQLSWSSFTSKGNNHTLDTPPGLPSQPKGNNTLDPTRSSFTHEGKHHKEDRMNSIP</sequence>
<dbReference type="Proteomes" id="UP000652761">
    <property type="component" value="Unassembled WGS sequence"/>
</dbReference>
<proteinExistence type="predicted"/>
<evidence type="ECO:0000313" key="3">
    <source>
        <dbReference type="Proteomes" id="UP000652761"/>
    </source>
</evidence>
<reference evidence="2" key="1">
    <citation type="submission" date="2017-07" db="EMBL/GenBank/DDBJ databases">
        <title>Taro Niue Genome Assembly and Annotation.</title>
        <authorList>
            <person name="Atibalentja N."/>
            <person name="Keating K."/>
            <person name="Fields C.J."/>
        </authorList>
    </citation>
    <scope>NUCLEOTIDE SEQUENCE</scope>
    <source>
        <strain evidence="2">Niue_2</strain>
        <tissue evidence="2">Leaf</tissue>
    </source>
</reference>
<gene>
    <name evidence="2" type="ORF">Taro_002805</name>
</gene>